<accession>A0AAD5CW78</accession>
<dbReference type="EMBL" id="JAMZMK010006605">
    <property type="protein sequence ID" value="KAI7748069.1"/>
    <property type="molecule type" value="Genomic_DNA"/>
</dbReference>
<proteinExistence type="predicted"/>
<reference evidence="1" key="1">
    <citation type="submission" date="2022-06" db="EMBL/GenBank/DDBJ databases">
        <title>Uncovering the hologenomic basis of an extraordinary plant invasion.</title>
        <authorList>
            <person name="Bieker V.C."/>
            <person name="Martin M.D."/>
            <person name="Gilbert T."/>
            <person name="Hodgins K."/>
            <person name="Battlay P."/>
            <person name="Petersen B."/>
            <person name="Wilson J."/>
        </authorList>
    </citation>
    <scope>NUCLEOTIDE SEQUENCE</scope>
    <source>
        <strain evidence="1">AA19_3_7</strain>
        <tissue evidence="1">Leaf</tissue>
    </source>
</reference>
<sequence length="79" mass="8868">MWAFCVYLESTPVIPQVTMISFVLAWYDGEEGGEMEVTSFVEPLVGEVEASKAVALREADLQKELELMNALTQIEKPRC</sequence>
<gene>
    <name evidence="1" type="ORF">M8C21_012858</name>
</gene>
<name>A0AAD5CW78_AMBAR</name>
<dbReference type="AlphaFoldDB" id="A0AAD5CW78"/>
<comment type="caution">
    <text evidence="1">The sequence shown here is derived from an EMBL/GenBank/DDBJ whole genome shotgun (WGS) entry which is preliminary data.</text>
</comment>
<protein>
    <submittedName>
        <fullName evidence="1">Uncharacterized protein</fullName>
    </submittedName>
</protein>
<keyword evidence="2" id="KW-1185">Reference proteome</keyword>
<evidence type="ECO:0000313" key="2">
    <source>
        <dbReference type="Proteomes" id="UP001206925"/>
    </source>
</evidence>
<organism evidence="1 2">
    <name type="scientific">Ambrosia artemisiifolia</name>
    <name type="common">Common ragweed</name>
    <dbReference type="NCBI Taxonomy" id="4212"/>
    <lineage>
        <taxon>Eukaryota</taxon>
        <taxon>Viridiplantae</taxon>
        <taxon>Streptophyta</taxon>
        <taxon>Embryophyta</taxon>
        <taxon>Tracheophyta</taxon>
        <taxon>Spermatophyta</taxon>
        <taxon>Magnoliopsida</taxon>
        <taxon>eudicotyledons</taxon>
        <taxon>Gunneridae</taxon>
        <taxon>Pentapetalae</taxon>
        <taxon>asterids</taxon>
        <taxon>campanulids</taxon>
        <taxon>Asterales</taxon>
        <taxon>Asteraceae</taxon>
        <taxon>Asteroideae</taxon>
        <taxon>Heliantheae alliance</taxon>
        <taxon>Heliantheae</taxon>
        <taxon>Ambrosia</taxon>
    </lineage>
</organism>
<dbReference type="Proteomes" id="UP001206925">
    <property type="component" value="Unassembled WGS sequence"/>
</dbReference>
<evidence type="ECO:0000313" key="1">
    <source>
        <dbReference type="EMBL" id="KAI7748069.1"/>
    </source>
</evidence>